<evidence type="ECO:0000313" key="3">
    <source>
        <dbReference type="EMBL" id="GAA0477979.1"/>
    </source>
</evidence>
<dbReference type="Pfam" id="PF19138">
    <property type="entry name" value="TbsP_N"/>
    <property type="match status" value="1"/>
</dbReference>
<dbReference type="RefSeq" id="WP_244707253.1">
    <property type="nucleotide sequence ID" value="NZ_BAAADN010000092.1"/>
</dbReference>
<dbReference type="GeneID" id="71764191"/>
<dbReference type="Proteomes" id="UP001500962">
    <property type="component" value="Unassembled WGS sequence"/>
</dbReference>
<protein>
    <submittedName>
        <fullName evidence="3">DUF5821 family protein</fullName>
    </submittedName>
</protein>
<feature type="domain" description="Transcriptional regulator TbsP N-terminal" evidence="1">
    <location>
        <begin position="6"/>
        <end position="147"/>
    </location>
</feature>
<dbReference type="EMBL" id="CP095010">
    <property type="protein sequence ID" value="UOO97571.1"/>
    <property type="molecule type" value="Genomic_DNA"/>
</dbReference>
<dbReference type="Pfam" id="PF23336">
    <property type="entry name" value="HTH_TbsP_C"/>
    <property type="match status" value="1"/>
</dbReference>
<name>A0AAV3SMM1_HALDO</name>
<sequence length="275" mass="30517">MTLSSDLVGPSAVENLRTVLDEESGDVIAVRFGEELTAGLIEILAESEEPPTVRLLVDESVLRWLRDDFVLASTAMELVEAGTLDLRSSEQREGTVVMTGETVISLLRSDGEQSAALATDHEEFVAEVRDRWNGRWEDGETFDLRTPAYSRVLETIAEEFDSTMESDFEMALDPLTEQDDDELDEVAVALLVAAKHEQLLYDISHWGEDVGVASKATFSRKKTQLEEQGLLETEKVPIDVGRPRLRLLLADERLREADADELASVVHEMLSTAPA</sequence>
<evidence type="ECO:0000259" key="2">
    <source>
        <dbReference type="Pfam" id="PF23336"/>
    </source>
</evidence>
<keyword evidence="4" id="KW-0614">Plasmid</keyword>
<geneLocation type="plasmid" evidence="4 5">
    <name>unnamed5</name>
</geneLocation>
<reference evidence="3" key="3">
    <citation type="submission" date="2023-12" db="EMBL/GenBank/DDBJ databases">
        <authorList>
            <person name="Sun Q."/>
            <person name="Inoue M."/>
        </authorList>
    </citation>
    <scope>NUCLEOTIDE SEQUENCE</scope>
    <source>
        <strain evidence="3">JCM 12289</strain>
    </source>
</reference>
<dbReference type="EMBL" id="BAAADN010000092">
    <property type="protein sequence ID" value="GAA0477979.1"/>
    <property type="molecule type" value="Genomic_DNA"/>
</dbReference>
<proteinExistence type="predicted"/>
<feature type="domain" description="Transcriptional regulator TbsP-like C-terminal" evidence="2">
    <location>
        <begin position="148"/>
        <end position="266"/>
    </location>
</feature>
<dbReference type="InterPro" id="IPR056163">
    <property type="entry name" value="TbsP_C"/>
</dbReference>
<organism evidence="3 6">
    <name type="scientific">Halococcus dombrowskii</name>
    <dbReference type="NCBI Taxonomy" id="179637"/>
    <lineage>
        <taxon>Archaea</taxon>
        <taxon>Methanobacteriati</taxon>
        <taxon>Methanobacteriota</taxon>
        <taxon>Stenosarchaea group</taxon>
        <taxon>Halobacteria</taxon>
        <taxon>Halobacteriales</taxon>
        <taxon>Halococcaceae</taxon>
        <taxon>Halococcus</taxon>
    </lineage>
</organism>
<evidence type="ECO:0000313" key="4">
    <source>
        <dbReference type="EMBL" id="UOO97571.1"/>
    </source>
</evidence>
<accession>A0AAV3SMM1</accession>
<dbReference type="AlphaFoldDB" id="A0AAV3SMM1"/>
<dbReference type="KEGG" id="hdo:MUK72_20045"/>
<gene>
    <name evidence="3" type="ORF">GCM10008985_37830</name>
    <name evidence="4" type="ORF">MUK72_20045</name>
</gene>
<dbReference type="InterPro" id="IPR043859">
    <property type="entry name" value="TbsP-like_N"/>
</dbReference>
<evidence type="ECO:0000259" key="1">
    <source>
        <dbReference type="Pfam" id="PF19138"/>
    </source>
</evidence>
<reference evidence="3" key="1">
    <citation type="journal article" date="2014" name="Int. J. Syst. Evol. Microbiol.">
        <title>Complete genome sequence of Corynebacterium casei LMG S-19264T (=DSM 44701T), isolated from a smear-ripened cheese.</title>
        <authorList>
            <consortium name="US DOE Joint Genome Institute (JGI-PGF)"/>
            <person name="Walter F."/>
            <person name="Albersmeier A."/>
            <person name="Kalinowski J."/>
            <person name="Ruckert C."/>
        </authorList>
    </citation>
    <scope>NUCLEOTIDE SEQUENCE</scope>
    <source>
        <strain evidence="3">JCM 12289</strain>
    </source>
</reference>
<keyword evidence="5" id="KW-1185">Reference proteome</keyword>
<evidence type="ECO:0000313" key="5">
    <source>
        <dbReference type="Proteomes" id="UP000830542"/>
    </source>
</evidence>
<reference evidence="4" key="2">
    <citation type="submission" date="2022-04" db="EMBL/GenBank/DDBJ databases">
        <title>Sequencing and genomic assembly of Halococcus dombrowskii.</title>
        <authorList>
            <person name="Lim S.W."/>
            <person name="MacLea K.S."/>
        </authorList>
    </citation>
    <scope>NUCLEOTIDE SEQUENCE</scope>
    <source>
        <strain evidence="4">H4</strain>
        <plasmid evidence="4">unnamed5</plasmid>
    </source>
</reference>
<dbReference type="Proteomes" id="UP000830542">
    <property type="component" value="Plasmid unnamed5"/>
</dbReference>
<dbReference type="NCBIfam" id="NF047393">
    <property type="entry name" value="TransRegTbspHalo"/>
    <property type="match status" value="1"/>
</dbReference>
<evidence type="ECO:0000313" key="6">
    <source>
        <dbReference type="Proteomes" id="UP001500962"/>
    </source>
</evidence>